<dbReference type="WBParaSite" id="BXY_1372700.1">
    <property type="protein sequence ID" value="BXY_1372700.1"/>
    <property type="gene ID" value="BXY_1372700"/>
</dbReference>
<keyword evidence="5" id="KW-0456">Lyase</keyword>
<dbReference type="PANTHER" id="PTHR18952:SF265">
    <property type="entry name" value="CARBONIC ANHYDRASE"/>
    <property type="match status" value="1"/>
</dbReference>
<evidence type="ECO:0000259" key="7">
    <source>
        <dbReference type="PROSITE" id="PS51144"/>
    </source>
</evidence>
<evidence type="ECO:0000313" key="8">
    <source>
        <dbReference type="Proteomes" id="UP000095284"/>
    </source>
</evidence>
<evidence type="ECO:0000256" key="1">
    <source>
        <dbReference type="ARBA" id="ARBA00010718"/>
    </source>
</evidence>
<dbReference type="InterPro" id="IPR036398">
    <property type="entry name" value="CA_dom_sf"/>
</dbReference>
<dbReference type="AlphaFoldDB" id="A0A1I7SKZ5"/>
<sequence>MIALDRPIHTPPLRFVDRSHFNPTFDVSGVGFCSVRREFILIDSMPVFAWLIFATVTLSYGKSVQAWPYRYERDYVHKSQSSPFEEDLCYRGSSQSPIDITTDHVTYTTHDPLNLVNFNSTGPVMLENQGHTLAITGFPKWKSQPYIFDGLENSTSPRYYLDNIHLHWSDRSWTGSEHRINGVHFAAEVHYVFVGEPNVQGSKPKHVMAVLLRESSTSGVLWDLERHYQHVMNKDEELLIHNGTTAMTFLPHKLDHFYRYVGSLTTAPCTEGIIWTVLATPAKILIHQLNGLRKIQIENQLGDNVGNSRGTVALNGRPIYFRI</sequence>
<dbReference type="eggNOG" id="KOG0382">
    <property type="taxonomic scope" value="Eukaryota"/>
</dbReference>
<proteinExistence type="inferred from homology"/>
<dbReference type="SMART" id="SM01057">
    <property type="entry name" value="Carb_anhydrase"/>
    <property type="match status" value="1"/>
</dbReference>
<evidence type="ECO:0000256" key="6">
    <source>
        <dbReference type="ARBA" id="ARBA00048348"/>
    </source>
</evidence>
<organism evidence="8 9">
    <name type="scientific">Bursaphelenchus xylophilus</name>
    <name type="common">Pinewood nematode worm</name>
    <name type="synonym">Aphelenchoides xylophilus</name>
    <dbReference type="NCBI Taxonomy" id="6326"/>
    <lineage>
        <taxon>Eukaryota</taxon>
        <taxon>Metazoa</taxon>
        <taxon>Ecdysozoa</taxon>
        <taxon>Nematoda</taxon>
        <taxon>Chromadorea</taxon>
        <taxon>Rhabditida</taxon>
        <taxon>Tylenchina</taxon>
        <taxon>Tylenchomorpha</taxon>
        <taxon>Aphelenchoidea</taxon>
        <taxon>Aphelenchoididae</taxon>
        <taxon>Bursaphelenchus</taxon>
    </lineage>
</organism>
<dbReference type="InterPro" id="IPR023561">
    <property type="entry name" value="Carbonic_anhydrase_a-class"/>
</dbReference>
<accession>A0A1I7SKZ5</accession>
<keyword evidence="3" id="KW-0479">Metal-binding</keyword>
<dbReference type="GO" id="GO:0008270">
    <property type="term" value="F:zinc ion binding"/>
    <property type="evidence" value="ECO:0007669"/>
    <property type="project" value="InterPro"/>
</dbReference>
<dbReference type="Gene3D" id="3.10.200.10">
    <property type="entry name" value="Alpha carbonic anhydrase"/>
    <property type="match status" value="1"/>
</dbReference>
<keyword evidence="4" id="KW-0862">Zinc</keyword>
<evidence type="ECO:0000313" key="9">
    <source>
        <dbReference type="WBParaSite" id="BXY_1372700.1"/>
    </source>
</evidence>
<evidence type="ECO:0000256" key="4">
    <source>
        <dbReference type="ARBA" id="ARBA00022833"/>
    </source>
</evidence>
<protein>
    <recommendedName>
        <fullName evidence="2">carbonic anhydrase</fullName>
        <ecNumber evidence="2">4.2.1.1</ecNumber>
    </recommendedName>
</protein>
<dbReference type="SUPFAM" id="SSF51069">
    <property type="entry name" value="Carbonic anhydrase"/>
    <property type="match status" value="1"/>
</dbReference>
<dbReference type="Proteomes" id="UP000095284">
    <property type="component" value="Unplaced"/>
</dbReference>
<dbReference type="CDD" id="cd00326">
    <property type="entry name" value="alpha_CA"/>
    <property type="match status" value="1"/>
</dbReference>
<dbReference type="EC" id="4.2.1.1" evidence="2"/>
<dbReference type="InterPro" id="IPR001148">
    <property type="entry name" value="CA_dom"/>
</dbReference>
<dbReference type="GO" id="GO:0004089">
    <property type="term" value="F:carbonate dehydratase activity"/>
    <property type="evidence" value="ECO:0007669"/>
    <property type="project" value="UniProtKB-EC"/>
</dbReference>
<dbReference type="PROSITE" id="PS51144">
    <property type="entry name" value="ALPHA_CA_2"/>
    <property type="match status" value="1"/>
</dbReference>
<feature type="domain" description="Alpha-carbonic anhydrase" evidence="7">
    <location>
        <begin position="65"/>
        <end position="323"/>
    </location>
</feature>
<evidence type="ECO:0000256" key="2">
    <source>
        <dbReference type="ARBA" id="ARBA00012925"/>
    </source>
</evidence>
<dbReference type="PANTHER" id="PTHR18952">
    <property type="entry name" value="CARBONIC ANHYDRASE"/>
    <property type="match status" value="1"/>
</dbReference>
<reference evidence="9" key="1">
    <citation type="submission" date="2016-11" db="UniProtKB">
        <authorList>
            <consortium name="WormBaseParasite"/>
        </authorList>
    </citation>
    <scope>IDENTIFICATION</scope>
</reference>
<evidence type="ECO:0000256" key="5">
    <source>
        <dbReference type="ARBA" id="ARBA00023239"/>
    </source>
</evidence>
<comment type="catalytic activity">
    <reaction evidence="6">
        <text>hydrogencarbonate + H(+) = CO2 + H2O</text>
        <dbReference type="Rhea" id="RHEA:10748"/>
        <dbReference type="ChEBI" id="CHEBI:15377"/>
        <dbReference type="ChEBI" id="CHEBI:15378"/>
        <dbReference type="ChEBI" id="CHEBI:16526"/>
        <dbReference type="ChEBI" id="CHEBI:17544"/>
        <dbReference type="EC" id="4.2.1.1"/>
    </reaction>
</comment>
<comment type="similarity">
    <text evidence="1">Belongs to the alpha-carbonic anhydrase family.</text>
</comment>
<evidence type="ECO:0000256" key="3">
    <source>
        <dbReference type="ARBA" id="ARBA00022723"/>
    </source>
</evidence>
<dbReference type="Pfam" id="PF00194">
    <property type="entry name" value="Carb_anhydrase"/>
    <property type="match status" value="1"/>
</dbReference>
<name>A0A1I7SKZ5_BURXY</name>